<evidence type="ECO:0000313" key="3">
    <source>
        <dbReference type="EMBL" id="MDR6530915.1"/>
    </source>
</evidence>
<dbReference type="CDD" id="cd03443">
    <property type="entry name" value="PaaI_thioesterase"/>
    <property type="match status" value="1"/>
</dbReference>
<dbReference type="PANTHER" id="PTHR43240:SF10">
    <property type="entry name" value="BLL4964 PROTEIN"/>
    <property type="match status" value="1"/>
</dbReference>
<dbReference type="InterPro" id="IPR003736">
    <property type="entry name" value="PAAI_dom"/>
</dbReference>
<evidence type="ECO:0000313" key="4">
    <source>
        <dbReference type="Proteomes" id="UP001262754"/>
    </source>
</evidence>
<gene>
    <name evidence="3" type="ORF">J2800_001654</name>
</gene>
<dbReference type="Pfam" id="PF03061">
    <property type="entry name" value="4HBT"/>
    <property type="match status" value="1"/>
</dbReference>
<dbReference type="PANTHER" id="PTHR43240">
    <property type="entry name" value="1,4-DIHYDROXY-2-NAPHTHOYL-COA THIOESTERASE 1"/>
    <property type="match status" value="1"/>
</dbReference>
<evidence type="ECO:0000259" key="2">
    <source>
        <dbReference type="Pfam" id="PF03061"/>
    </source>
</evidence>
<proteinExistence type="predicted"/>
<dbReference type="Gene3D" id="3.10.129.10">
    <property type="entry name" value="Hotdog Thioesterase"/>
    <property type="match status" value="1"/>
</dbReference>
<comment type="caution">
    <text evidence="3">The sequence shown here is derived from an EMBL/GenBank/DDBJ whole genome shotgun (WGS) entry which is preliminary data.</text>
</comment>
<evidence type="ECO:0000256" key="1">
    <source>
        <dbReference type="ARBA" id="ARBA00022801"/>
    </source>
</evidence>
<name>A0ABU1MXL2_9CAUL</name>
<dbReference type="EMBL" id="JAVDRL010000004">
    <property type="protein sequence ID" value="MDR6530915.1"/>
    <property type="molecule type" value="Genomic_DNA"/>
</dbReference>
<sequence length="144" mass="15046">MSAAPDPATLKLDAAALNAFLAKAFPEAETHRPEVVEAEPGRVLVRQAFASRTLRPGGLISGPAQMGVADVAAYALVLAHIGEVAMAVTSSLTIHFLRGAKPGDLHAEGTLLKLGRRIATVEVLVWSESRERAAAKATVAYAIP</sequence>
<dbReference type="InterPro" id="IPR029069">
    <property type="entry name" value="HotDog_dom_sf"/>
</dbReference>
<dbReference type="Proteomes" id="UP001262754">
    <property type="component" value="Unassembled WGS sequence"/>
</dbReference>
<dbReference type="SUPFAM" id="SSF54637">
    <property type="entry name" value="Thioesterase/thiol ester dehydrase-isomerase"/>
    <property type="match status" value="1"/>
</dbReference>
<dbReference type="NCBIfam" id="TIGR00369">
    <property type="entry name" value="unchar_dom_1"/>
    <property type="match status" value="1"/>
</dbReference>
<dbReference type="RefSeq" id="WP_056758043.1">
    <property type="nucleotide sequence ID" value="NZ_BMLD01000003.1"/>
</dbReference>
<organism evidence="3 4">
    <name type="scientific">Caulobacter rhizosphaerae</name>
    <dbReference type="NCBI Taxonomy" id="2010972"/>
    <lineage>
        <taxon>Bacteria</taxon>
        <taxon>Pseudomonadati</taxon>
        <taxon>Pseudomonadota</taxon>
        <taxon>Alphaproteobacteria</taxon>
        <taxon>Caulobacterales</taxon>
        <taxon>Caulobacteraceae</taxon>
        <taxon>Caulobacter</taxon>
    </lineage>
</organism>
<reference evidence="3 4" key="1">
    <citation type="submission" date="2023-07" db="EMBL/GenBank/DDBJ databases">
        <title>Sorghum-associated microbial communities from plants grown in Nebraska, USA.</title>
        <authorList>
            <person name="Schachtman D."/>
        </authorList>
    </citation>
    <scope>NUCLEOTIDE SEQUENCE [LARGE SCALE GENOMIC DNA]</scope>
    <source>
        <strain evidence="3 4">DS2154</strain>
    </source>
</reference>
<dbReference type="InterPro" id="IPR006683">
    <property type="entry name" value="Thioestr_dom"/>
</dbReference>
<keyword evidence="4" id="KW-1185">Reference proteome</keyword>
<protein>
    <submittedName>
        <fullName evidence="3">Uncharacterized protein (TIGR00369 family)</fullName>
    </submittedName>
</protein>
<feature type="domain" description="Thioesterase" evidence="2">
    <location>
        <begin position="57"/>
        <end position="132"/>
    </location>
</feature>
<accession>A0ABU1MXL2</accession>
<keyword evidence="1" id="KW-0378">Hydrolase</keyword>